<evidence type="ECO:0000256" key="2">
    <source>
        <dbReference type="SAM" id="Phobius"/>
    </source>
</evidence>
<evidence type="ECO:0000313" key="4">
    <source>
        <dbReference type="Proteomes" id="UP000235371"/>
    </source>
</evidence>
<dbReference type="GeneID" id="36585064"/>
<proteinExistence type="predicted"/>
<dbReference type="AlphaFoldDB" id="A0A2J6T6I2"/>
<evidence type="ECO:0000256" key="1">
    <source>
        <dbReference type="SAM" id="MobiDB-lite"/>
    </source>
</evidence>
<evidence type="ECO:0000313" key="3">
    <source>
        <dbReference type="EMBL" id="PMD58627.1"/>
    </source>
</evidence>
<dbReference type="OrthoDB" id="3596604at2759"/>
<dbReference type="EMBL" id="KZ613817">
    <property type="protein sequence ID" value="PMD58627.1"/>
    <property type="molecule type" value="Genomic_DNA"/>
</dbReference>
<feature type="region of interest" description="Disordered" evidence="1">
    <location>
        <begin position="22"/>
        <end position="119"/>
    </location>
</feature>
<feature type="transmembrane region" description="Helical" evidence="2">
    <location>
        <begin position="243"/>
        <end position="270"/>
    </location>
</feature>
<organism evidence="3 4">
    <name type="scientific">Hyaloscypha bicolor E</name>
    <dbReference type="NCBI Taxonomy" id="1095630"/>
    <lineage>
        <taxon>Eukaryota</taxon>
        <taxon>Fungi</taxon>
        <taxon>Dikarya</taxon>
        <taxon>Ascomycota</taxon>
        <taxon>Pezizomycotina</taxon>
        <taxon>Leotiomycetes</taxon>
        <taxon>Helotiales</taxon>
        <taxon>Hyaloscyphaceae</taxon>
        <taxon>Hyaloscypha</taxon>
        <taxon>Hyaloscypha bicolor</taxon>
    </lineage>
</organism>
<name>A0A2J6T6I2_9HELO</name>
<dbReference type="Proteomes" id="UP000235371">
    <property type="component" value="Unassembled WGS sequence"/>
</dbReference>
<reference evidence="3 4" key="1">
    <citation type="submission" date="2016-04" db="EMBL/GenBank/DDBJ databases">
        <title>A degradative enzymes factory behind the ericoid mycorrhizal symbiosis.</title>
        <authorList>
            <consortium name="DOE Joint Genome Institute"/>
            <person name="Martino E."/>
            <person name="Morin E."/>
            <person name="Grelet G."/>
            <person name="Kuo A."/>
            <person name="Kohler A."/>
            <person name="Daghino S."/>
            <person name="Barry K."/>
            <person name="Choi C."/>
            <person name="Cichocki N."/>
            <person name="Clum A."/>
            <person name="Copeland A."/>
            <person name="Hainaut M."/>
            <person name="Haridas S."/>
            <person name="Labutti K."/>
            <person name="Lindquist E."/>
            <person name="Lipzen A."/>
            <person name="Khouja H.-R."/>
            <person name="Murat C."/>
            <person name="Ohm R."/>
            <person name="Olson A."/>
            <person name="Spatafora J."/>
            <person name="Veneault-Fourrey C."/>
            <person name="Henrissat B."/>
            <person name="Grigoriev I."/>
            <person name="Martin F."/>
            <person name="Perotto S."/>
        </authorList>
    </citation>
    <scope>NUCLEOTIDE SEQUENCE [LARGE SCALE GENOMIC DNA]</scope>
    <source>
        <strain evidence="3 4">E</strain>
    </source>
</reference>
<dbReference type="RefSeq" id="XP_024735531.1">
    <property type="nucleotide sequence ID" value="XM_024876987.1"/>
</dbReference>
<keyword evidence="2" id="KW-1133">Transmembrane helix</keyword>
<feature type="transmembrane region" description="Helical" evidence="2">
    <location>
        <begin position="142"/>
        <end position="160"/>
    </location>
</feature>
<feature type="compositionally biased region" description="Polar residues" evidence="1">
    <location>
        <begin position="35"/>
        <end position="53"/>
    </location>
</feature>
<keyword evidence="4" id="KW-1185">Reference proteome</keyword>
<feature type="transmembrane region" description="Helical" evidence="2">
    <location>
        <begin position="568"/>
        <end position="593"/>
    </location>
</feature>
<feature type="transmembrane region" description="Helical" evidence="2">
    <location>
        <begin position="531"/>
        <end position="548"/>
    </location>
</feature>
<keyword evidence="2" id="KW-0812">Transmembrane</keyword>
<accession>A0A2J6T6I2</accession>
<feature type="compositionally biased region" description="Polar residues" evidence="1">
    <location>
        <begin position="61"/>
        <end position="82"/>
    </location>
</feature>
<dbReference type="InParanoid" id="A0A2J6T6I2"/>
<protein>
    <submittedName>
        <fullName evidence="3">Uncharacterized protein</fullName>
    </submittedName>
</protein>
<sequence length="672" mass="73682">MSRGQHGTYAPLATRLGQGDDIALDSVPTRGAHSPLTNTSVLPQTTLSGTPSDQHARRSSRPQISSPLLNSVPQPDNPPNNYSEEETELPSLAHSREPFVGRNSNPSLPSGLDETQPRALPHQYFNSKRQLWVIFRRGFKKFIRTLIIAALLVCTIWHFSRQRVMSKHMKSVFNAINTGLSMTLGMCVAEGFKSMAVDIRWWILSRKTRSLPEVDKILRADSLMVLGKFAWRKFWSRHLCRDWGLILGIAIWWLVNVAAQVSIAAVGLAYGVDKEGSIAQTTPGNVLLPNMTQIFPVGTPDAGSIETQQYTANSFGNMALSFPKGYSSNIPEPATLYWSINALFFLEYDQRSWTFVFIDSSPSDPGFANATGGPSAMYTNRKINSTSSCLSYAVIAGGNGTSENLTVQEDSSGDSFKVPLPIAPGPDTTMYVTKPDSTCGEGCSIIDAFETSHTTSWYYQCNITVGNVTNGKLPEHEVGISLRQMASAGIALQGHGLNSRLPGSQQFQVYPSASPYGVPQKGDTDGMGSNIAMFAMGVVSMAAIYTTHAFNVTGLQPQIGNELKVDHWNYVCVIMGLIVGIQGASFVLTAFWANRVVVKDQSVFSTARLLRPLLDKLDDNGTAMSGKDICKVLDPRQEKRYIYTVPKGRGGPYRVELGDYPRRRCFPEGVYN</sequence>
<keyword evidence="2" id="KW-0472">Membrane</keyword>
<gene>
    <name evidence="3" type="ORF">K444DRAFT_562502</name>
</gene>